<proteinExistence type="predicted"/>
<evidence type="ECO:0000256" key="1">
    <source>
        <dbReference type="SAM" id="MobiDB-lite"/>
    </source>
</evidence>
<dbReference type="EMBL" id="ML996687">
    <property type="protein sequence ID" value="KAF2405412.1"/>
    <property type="molecule type" value="Genomic_DNA"/>
</dbReference>
<feature type="compositionally biased region" description="Low complexity" evidence="1">
    <location>
        <begin position="328"/>
        <end position="351"/>
    </location>
</feature>
<feature type="region of interest" description="Disordered" evidence="1">
    <location>
        <begin position="542"/>
        <end position="581"/>
    </location>
</feature>
<dbReference type="PANTHER" id="PTHR42068:SF1">
    <property type="entry name" value="YALI0B18964P"/>
    <property type="match status" value="1"/>
</dbReference>
<feature type="compositionally biased region" description="Polar residues" evidence="1">
    <location>
        <begin position="49"/>
        <end position="62"/>
    </location>
</feature>
<feature type="compositionally biased region" description="Polar residues" evidence="1">
    <location>
        <begin position="549"/>
        <end position="563"/>
    </location>
</feature>
<keyword evidence="3" id="KW-1185">Reference proteome</keyword>
<feature type="region of interest" description="Disordered" evidence="1">
    <location>
        <begin position="596"/>
        <end position="660"/>
    </location>
</feature>
<gene>
    <name evidence="2" type="ORF">EJ06DRAFT_552805</name>
</gene>
<dbReference type="PANTHER" id="PTHR42068">
    <property type="entry name" value="YALI0B18964P"/>
    <property type="match status" value="1"/>
</dbReference>
<feature type="region of interest" description="Disordered" evidence="1">
    <location>
        <begin position="1"/>
        <end position="134"/>
    </location>
</feature>
<feature type="compositionally biased region" description="Basic and acidic residues" evidence="1">
    <location>
        <begin position="37"/>
        <end position="48"/>
    </location>
</feature>
<feature type="region of interest" description="Disordered" evidence="1">
    <location>
        <begin position="816"/>
        <end position="903"/>
    </location>
</feature>
<name>A0A6G1IAW3_9PEZI</name>
<feature type="compositionally biased region" description="Low complexity" evidence="1">
    <location>
        <begin position="83"/>
        <end position="95"/>
    </location>
</feature>
<feature type="region of interest" description="Disordered" evidence="1">
    <location>
        <begin position="423"/>
        <end position="468"/>
    </location>
</feature>
<feature type="compositionally biased region" description="Polar residues" evidence="1">
    <location>
        <begin position="644"/>
        <end position="655"/>
    </location>
</feature>
<feature type="compositionally biased region" description="Basic and acidic residues" evidence="1">
    <location>
        <begin position="423"/>
        <end position="437"/>
    </location>
</feature>
<protein>
    <submittedName>
        <fullName evidence="2">Uncharacterized protein</fullName>
    </submittedName>
</protein>
<feature type="compositionally biased region" description="Low complexity" evidence="1">
    <location>
        <begin position="106"/>
        <end position="115"/>
    </location>
</feature>
<feature type="region of interest" description="Disordered" evidence="1">
    <location>
        <begin position="152"/>
        <end position="386"/>
    </location>
</feature>
<evidence type="ECO:0000313" key="2">
    <source>
        <dbReference type="EMBL" id="KAF2405412.1"/>
    </source>
</evidence>
<sequence>MPIPTLKSLKGMGRRKSAGNSMDEGGPMAAASSFRVLPREEVGVKRTDTAQTSLDLQPARQSSYDEESSISNRYAKPSHTPESGSNSSAATSARSRIFDNASARFSSSSTLQSPSETFRKDRAGSPNYLTLSQDIDTDDFGDLFAGLPNRRSTAFADDSMSKPPAPAVLRTDSEPLFASPRVSYPSRPMKTSPLHSVSNGYDSPYQPGNRDSRTSQDRLMSSPPLDGGSPIDERPPPPPPHKSKGGRTNGHVESTYESRPQLRNQPSFSKSSEGLEDSDAKMVRQSVLAVRASVRGSTVFKPAQTRTEQLRGDSLFPRQSGSSGGSGNSTKTGSLSSSVSSLPSSDLPLTPQGKNGDPFDSNSNTPTPRAKPAPEAVEEEPFFDTHMINAIRAMDSEKPFLNETGGDKGKKKVLSAAEFENLKKKEAMAKKAETKADSDDEENYEDDEEDEQTKAQKRKLQAQKEARHSIWRQQMTKEIGDHSVPHRPMLGRGGMSTPNLPTIASENGTGSDDEDIPLGILQAHAFPKGSNTPDPRYSARSFIGAGTRPPSTVNGNMRSNGSRESVAGPRTSLPPFARKLPTDPYIGATDMVNPSNREAPGFNKTRQSSFGPPPGQSPVHGLHPNGLVGVIAEEEKQRAMRRGSPNTQSFVQTPQMSMPQGGMGPMGYGGGMMGGMPGMGGMGMPVMNGAQNQEQQQLMQVILQQQATLQYMMGLQMAQSMGIPMDPSAMPMPNGMAAGMANGMAGRPMSIAPSNLGFATPQQRTMSMVNLQPPVMQQQRTMSMLNPQAPSLNWAPPQTNFSSSASVHGLGLNGNYAPSVAPSERSNIGQPSRYKPVQTSRLAETNSTTTATTVQPADPAKKKGFFSAMVHSKKNSRSPLNGANHEEEDEDWSSFARKRRNHN</sequence>
<feature type="compositionally biased region" description="Acidic residues" evidence="1">
    <location>
        <begin position="438"/>
        <end position="451"/>
    </location>
</feature>
<accession>A0A6G1IAW3</accession>
<dbReference type="Proteomes" id="UP000799640">
    <property type="component" value="Unassembled WGS sequence"/>
</dbReference>
<reference evidence="2" key="1">
    <citation type="journal article" date="2020" name="Stud. Mycol.">
        <title>101 Dothideomycetes genomes: a test case for predicting lifestyles and emergence of pathogens.</title>
        <authorList>
            <person name="Haridas S."/>
            <person name="Albert R."/>
            <person name="Binder M."/>
            <person name="Bloem J."/>
            <person name="Labutti K."/>
            <person name="Salamov A."/>
            <person name="Andreopoulos B."/>
            <person name="Baker S."/>
            <person name="Barry K."/>
            <person name="Bills G."/>
            <person name="Bluhm B."/>
            <person name="Cannon C."/>
            <person name="Castanera R."/>
            <person name="Culley D."/>
            <person name="Daum C."/>
            <person name="Ezra D."/>
            <person name="Gonzalez J."/>
            <person name="Henrissat B."/>
            <person name="Kuo A."/>
            <person name="Liang C."/>
            <person name="Lipzen A."/>
            <person name="Lutzoni F."/>
            <person name="Magnuson J."/>
            <person name="Mondo S."/>
            <person name="Nolan M."/>
            <person name="Ohm R."/>
            <person name="Pangilinan J."/>
            <person name="Park H.-J."/>
            <person name="Ramirez L."/>
            <person name="Alfaro M."/>
            <person name="Sun H."/>
            <person name="Tritt A."/>
            <person name="Yoshinaga Y."/>
            <person name="Zwiers L.-H."/>
            <person name="Turgeon B."/>
            <person name="Goodwin S."/>
            <person name="Spatafora J."/>
            <person name="Crous P."/>
            <person name="Grigoriev I."/>
        </authorList>
    </citation>
    <scope>NUCLEOTIDE SEQUENCE</scope>
    <source>
        <strain evidence="2">CBS 262.69</strain>
    </source>
</reference>
<dbReference type="AlphaFoldDB" id="A0A6G1IAW3"/>
<dbReference type="OrthoDB" id="5396252at2759"/>
<organism evidence="2 3">
    <name type="scientific">Trichodelitschia bisporula</name>
    <dbReference type="NCBI Taxonomy" id="703511"/>
    <lineage>
        <taxon>Eukaryota</taxon>
        <taxon>Fungi</taxon>
        <taxon>Dikarya</taxon>
        <taxon>Ascomycota</taxon>
        <taxon>Pezizomycotina</taxon>
        <taxon>Dothideomycetes</taxon>
        <taxon>Dothideomycetes incertae sedis</taxon>
        <taxon>Phaeotrichales</taxon>
        <taxon>Phaeotrichaceae</taxon>
        <taxon>Trichodelitschia</taxon>
    </lineage>
</organism>
<feature type="compositionally biased region" description="Polar residues" evidence="1">
    <location>
        <begin position="251"/>
        <end position="272"/>
    </location>
</feature>
<evidence type="ECO:0000313" key="3">
    <source>
        <dbReference type="Proteomes" id="UP000799640"/>
    </source>
</evidence>